<keyword evidence="11" id="KW-1185">Reference proteome</keyword>
<dbReference type="HAMAP" id="MF_01471">
    <property type="entry name" value="Cas2"/>
    <property type="match status" value="1"/>
</dbReference>
<keyword evidence="6 9" id="KW-0378">Hydrolase</keyword>
<evidence type="ECO:0000256" key="7">
    <source>
        <dbReference type="ARBA" id="ARBA00022842"/>
    </source>
</evidence>
<protein>
    <recommendedName>
        <fullName evidence="9">CRISPR-associated endoribonuclease Cas2</fullName>
        <ecNumber evidence="9">3.1.-.-</ecNumber>
    </recommendedName>
</protein>
<dbReference type="InterPro" id="IPR019199">
    <property type="entry name" value="Virulence_VapD/CRISPR_Cas2"/>
</dbReference>
<evidence type="ECO:0000256" key="2">
    <source>
        <dbReference type="ARBA" id="ARBA00009959"/>
    </source>
</evidence>
<keyword evidence="5 9" id="KW-0255">Endonuclease</keyword>
<evidence type="ECO:0000256" key="4">
    <source>
        <dbReference type="ARBA" id="ARBA00022723"/>
    </source>
</evidence>
<dbReference type="GO" id="GO:0004519">
    <property type="term" value="F:endonuclease activity"/>
    <property type="evidence" value="ECO:0007669"/>
    <property type="project" value="UniProtKB-KW"/>
</dbReference>
<evidence type="ECO:0000256" key="9">
    <source>
        <dbReference type="HAMAP-Rule" id="MF_01471"/>
    </source>
</evidence>
<dbReference type="SUPFAM" id="SSF143430">
    <property type="entry name" value="TTP0101/SSO1404-like"/>
    <property type="match status" value="1"/>
</dbReference>
<comment type="caution">
    <text evidence="10">The sequence shown here is derived from an EMBL/GenBank/DDBJ whole genome shotgun (WGS) entry which is preliminary data.</text>
</comment>
<dbReference type="Proteomes" id="UP001200470">
    <property type="component" value="Unassembled WGS sequence"/>
</dbReference>
<reference evidence="10 11" key="1">
    <citation type="submission" date="2020-12" db="EMBL/GenBank/DDBJ databases">
        <title>Whole genome sequences of gut porcine anaerobes.</title>
        <authorList>
            <person name="Kubasova T."/>
            <person name="Jahodarova E."/>
            <person name="Rychlik I."/>
        </authorList>
    </citation>
    <scope>NUCLEOTIDE SEQUENCE [LARGE SCALE GENOMIC DNA]</scope>
    <source>
        <strain evidence="10 11">An925</strain>
    </source>
</reference>
<name>A0ABS9CJ97_9BACT</name>
<dbReference type="EC" id="3.1.-.-" evidence="9"/>
<keyword evidence="7 9" id="KW-0460">Magnesium</keyword>
<comment type="similarity">
    <text evidence="2 9">Belongs to the CRISPR-associated endoribonuclease Cas2 protein family.</text>
</comment>
<dbReference type="InterPro" id="IPR021127">
    <property type="entry name" value="CRISPR_associated_Cas2"/>
</dbReference>
<comment type="cofactor">
    <cofactor evidence="1 9">
        <name>Mg(2+)</name>
        <dbReference type="ChEBI" id="CHEBI:18420"/>
    </cofactor>
</comment>
<gene>
    <name evidence="9 10" type="primary">cas2</name>
    <name evidence="10" type="ORF">I6E12_12100</name>
</gene>
<dbReference type="EMBL" id="JADYTN010000045">
    <property type="protein sequence ID" value="MCF2564837.1"/>
    <property type="molecule type" value="Genomic_DNA"/>
</dbReference>
<evidence type="ECO:0000256" key="3">
    <source>
        <dbReference type="ARBA" id="ARBA00022722"/>
    </source>
</evidence>
<accession>A0ABS9CJ97</accession>
<keyword evidence="3 9" id="KW-0540">Nuclease</keyword>
<evidence type="ECO:0000313" key="11">
    <source>
        <dbReference type="Proteomes" id="UP001200470"/>
    </source>
</evidence>
<keyword evidence="8 9" id="KW-0051">Antiviral defense</keyword>
<proteinExistence type="inferred from homology"/>
<dbReference type="Pfam" id="PF09827">
    <property type="entry name" value="CRISPR_Cas2"/>
    <property type="match status" value="1"/>
</dbReference>
<dbReference type="NCBIfam" id="TIGR01573">
    <property type="entry name" value="cas2"/>
    <property type="match status" value="1"/>
</dbReference>
<comment type="function">
    <text evidence="9">CRISPR (clustered regularly interspaced short palindromic repeat), is an adaptive immune system that provides protection against mobile genetic elements (viruses, transposable elements and conjugative plasmids). CRISPR clusters contain sequences complementary to antecedent mobile elements and target invading nucleic acids. CRISPR clusters are transcribed and processed into CRISPR RNA (crRNA). Functions as a ssRNA-specific endoribonuclease. Involved in the integration of spacer DNA into the CRISPR cassette.</text>
</comment>
<organism evidence="10 11">
    <name type="scientific">Xylanibacter brevis</name>
    <dbReference type="NCBI Taxonomy" id="83231"/>
    <lineage>
        <taxon>Bacteria</taxon>
        <taxon>Pseudomonadati</taxon>
        <taxon>Bacteroidota</taxon>
        <taxon>Bacteroidia</taxon>
        <taxon>Bacteroidales</taxon>
        <taxon>Prevotellaceae</taxon>
        <taxon>Xylanibacter</taxon>
    </lineage>
</organism>
<sequence length="120" mass="14249">MTEYRLNAYHIMWIFVFFDLPVCTKKEMKAASLFRKNLEKDGFSMMQFSVYIRHCASRESVEVHVKRIKSLLPETGKVSILCVTDKQYGDIYNFWGKPQSIKRSKIIRKNISEPIQLEFF</sequence>
<comment type="subunit">
    <text evidence="9">Homodimer, forms a heterotetramer with a Cas1 homodimer.</text>
</comment>
<evidence type="ECO:0000256" key="6">
    <source>
        <dbReference type="ARBA" id="ARBA00022801"/>
    </source>
</evidence>
<evidence type="ECO:0000256" key="1">
    <source>
        <dbReference type="ARBA" id="ARBA00001946"/>
    </source>
</evidence>
<feature type="binding site" evidence="9">
    <location>
        <position position="19"/>
    </location>
    <ligand>
        <name>Mg(2+)</name>
        <dbReference type="ChEBI" id="CHEBI:18420"/>
        <note>catalytic</note>
    </ligand>
</feature>
<evidence type="ECO:0000313" key="10">
    <source>
        <dbReference type="EMBL" id="MCF2564837.1"/>
    </source>
</evidence>
<keyword evidence="4 9" id="KW-0479">Metal-binding</keyword>
<dbReference type="RefSeq" id="WP_301638700.1">
    <property type="nucleotide sequence ID" value="NZ_JADYTN010000045.1"/>
</dbReference>
<evidence type="ECO:0000256" key="8">
    <source>
        <dbReference type="ARBA" id="ARBA00023118"/>
    </source>
</evidence>
<evidence type="ECO:0000256" key="5">
    <source>
        <dbReference type="ARBA" id="ARBA00022759"/>
    </source>
</evidence>